<evidence type="ECO:0000313" key="2">
    <source>
        <dbReference type="EMBL" id="SDZ65361.1"/>
    </source>
</evidence>
<dbReference type="SUPFAM" id="SSF50129">
    <property type="entry name" value="GroES-like"/>
    <property type="match status" value="1"/>
</dbReference>
<dbReference type="STRING" id="137265.SAMN05421684_8007"/>
<dbReference type="Pfam" id="PF08240">
    <property type="entry name" value="ADH_N"/>
    <property type="match status" value="1"/>
</dbReference>
<dbReference type="SUPFAM" id="SSF51735">
    <property type="entry name" value="NAD(P)-binding Rossmann-fold domains"/>
    <property type="match status" value="1"/>
</dbReference>
<dbReference type="GO" id="GO:0016491">
    <property type="term" value="F:oxidoreductase activity"/>
    <property type="evidence" value="ECO:0007669"/>
    <property type="project" value="InterPro"/>
</dbReference>
<gene>
    <name evidence="2" type="ORF">SAMN05421684_8007</name>
</gene>
<dbReference type="InterPro" id="IPR013154">
    <property type="entry name" value="ADH-like_N"/>
</dbReference>
<name>A0A1H3UTK5_9ACTN</name>
<sequence>MKAMRFHSYGASDVLTHEEVRRPEAASGQVVVQVAGTSFNPVDVAIRAGFLRDVFPVELPHVPNFDLSGVIAEVGEGVTAWNVGDAVVGFLSMTGPGAAAEYVTAPAEALAAAPRGGDPADAAALPSAALTAWQSLFEHAGLTARQHVQINGAGGAAGGYAVQLATRAGAVVTATASQRSQERVRAYGADRIVDYTNNPFLVALVDDGELRIEVAQRLPLTALVAVREDAAAGRLAGKTILTPA</sequence>
<evidence type="ECO:0000313" key="3">
    <source>
        <dbReference type="Proteomes" id="UP000199632"/>
    </source>
</evidence>
<organism evidence="2 3">
    <name type="scientific">Asanoa ishikariensis</name>
    <dbReference type="NCBI Taxonomy" id="137265"/>
    <lineage>
        <taxon>Bacteria</taxon>
        <taxon>Bacillati</taxon>
        <taxon>Actinomycetota</taxon>
        <taxon>Actinomycetes</taxon>
        <taxon>Micromonosporales</taxon>
        <taxon>Micromonosporaceae</taxon>
        <taxon>Asanoa</taxon>
    </lineage>
</organism>
<dbReference type="OrthoDB" id="9801186at2"/>
<protein>
    <submittedName>
        <fullName evidence="2">Alcohol dehydrogenase GroES-like domain-containing protein</fullName>
    </submittedName>
</protein>
<dbReference type="InterPro" id="IPR036291">
    <property type="entry name" value="NAD(P)-bd_dom_sf"/>
</dbReference>
<dbReference type="Gene3D" id="3.40.50.720">
    <property type="entry name" value="NAD(P)-binding Rossmann-like Domain"/>
    <property type="match status" value="1"/>
</dbReference>
<dbReference type="InterPro" id="IPR020843">
    <property type="entry name" value="ER"/>
</dbReference>
<evidence type="ECO:0000259" key="1">
    <source>
        <dbReference type="SMART" id="SM00829"/>
    </source>
</evidence>
<dbReference type="AlphaFoldDB" id="A0A1H3UTK5"/>
<dbReference type="InterPro" id="IPR011032">
    <property type="entry name" value="GroES-like_sf"/>
</dbReference>
<dbReference type="PANTHER" id="PTHR44013">
    <property type="entry name" value="ZINC-TYPE ALCOHOL DEHYDROGENASE-LIKE PROTEIN C16A3.02C"/>
    <property type="match status" value="1"/>
</dbReference>
<dbReference type="Proteomes" id="UP000199632">
    <property type="component" value="Unassembled WGS sequence"/>
</dbReference>
<dbReference type="SMART" id="SM00829">
    <property type="entry name" value="PKS_ER"/>
    <property type="match status" value="1"/>
</dbReference>
<feature type="domain" description="Enoyl reductase (ER)" evidence="1">
    <location>
        <begin position="10"/>
        <end position="241"/>
    </location>
</feature>
<dbReference type="RefSeq" id="WP_090804165.1">
    <property type="nucleotide sequence ID" value="NZ_BOND01000029.1"/>
</dbReference>
<reference evidence="3" key="1">
    <citation type="submission" date="2016-10" db="EMBL/GenBank/DDBJ databases">
        <authorList>
            <person name="Varghese N."/>
            <person name="Submissions S."/>
        </authorList>
    </citation>
    <scope>NUCLEOTIDE SEQUENCE [LARGE SCALE GENOMIC DNA]</scope>
    <source>
        <strain evidence="3">DSM 44718</strain>
    </source>
</reference>
<dbReference type="EMBL" id="FNQB01000005">
    <property type="protein sequence ID" value="SDZ65361.1"/>
    <property type="molecule type" value="Genomic_DNA"/>
</dbReference>
<accession>A0A1H3UTK5</accession>
<dbReference type="PANTHER" id="PTHR44013:SF1">
    <property type="entry name" value="ZINC-TYPE ALCOHOL DEHYDROGENASE-LIKE PROTEIN C16A3.02C"/>
    <property type="match status" value="1"/>
</dbReference>
<dbReference type="Gene3D" id="3.90.180.10">
    <property type="entry name" value="Medium-chain alcohol dehydrogenases, catalytic domain"/>
    <property type="match status" value="1"/>
</dbReference>
<dbReference type="InterPro" id="IPR052733">
    <property type="entry name" value="Chloroplast_QOR"/>
</dbReference>
<proteinExistence type="predicted"/>
<keyword evidence="3" id="KW-1185">Reference proteome</keyword>